<gene>
    <name evidence="1" type="ORF">NZK81_02925</name>
</gene>
<proteinExistence type="predicted"/>
<dbReference type="RefSeq" id="WP_260043653.1">
    <property type="nucleotide sequence ID" value="NZ_JANZXA010000001.1"/>
</dbReference>
<keyword evidence="2" id="KW-1185">Reference proteome</keyword>
<evidence type="ECO:0000313" key="1">
    <source>
        <dbReference type="EMBL" id="MCT2398493.1"/>
    </source>
</evidence>
<dbReference type="Proteomes" id="UP001165583">
    <property type="component" value="Unassembled WGS sequence"/>
</dbReference>
<comment type="caution">
    <text evidence="1">The sequence shown here is derived from an EMBL/GenBank/DDBJ whole genome shotgun (WGS) entry which is preliminary data.</text>
</comment>
<evidence type="ECO:0000313" key="2">
    <source>
        <dbReference type="Proteomes" id="UP001165583"/>
    </source>
</evidence>
<organism evidence="1 2">
    <name type="scientific">Novosphingobium mangrovi</name>
    <name type="common">ex Huang et al. 2023</name>
    <dbReference type="NCBI Taxonomy" id="2976432"/>
    <lineage>
        <taxon>Bacteria</taxon>
        <taxon>Pseudomonadati</taxon>
        <taxon>Pseudomonadota</taxon>
        <taxon>Alphaproteobacteria</taxon>
        <taxon>Sphingomonadales</taxon>
        <taxon>Sphingomonadaceae</taxon>
        <taxon>Novosphingobium</taxon>
    </lineage>
</organism>
<dbReference type="EMBL" id="JANZXA010000001">
    <property type="protein sequence ID" value="MCT2398493.1"/>
    <property type="molecule type" value="Genomic_DNA"/>
</dbReference>
<reference evidence="1" key="1">
    <citation type="submission" date="2022-09" db="EMBL/GenBank/DDBJ databases">
        <title>Novosphingobium sp. Nov., a polycyclic aromatic hydrocarbon-degrading bacterium isolated form mangrove sediments in HongKong.</title>
        <authorList>
            <person name="Hu Z."/>
        </authorList>
    </citation>
    <scope>NUCLEOTIDE SEQUENCE</scope>
    <source>
        <strain evidence="1">HK4-1</strain>
    </source>
</reference>
<protein>
    <submittedName>
        <fullName evidence="1">Uncharacterized protein</fullName>
    </submittedName>
</protein>
<sequence length="118" mass="13184">MNAKRETIGAQGEISIFRVMEMPSGLAPLKECDRKGRPIISHSESGNHHILDRAVDVMEQPDAPAGMRILYAILEEPTMLIQDAAEPHGSHQLPAGIYEFRIAREYDPFTEQARMVAD</sequence>
<accession>A0ABT2I118</accession>
<name>A0ABT2I118_9SPHN</name>